<feature type="binding site" evidence="10">
    <location>
        <position position="491"/>
    </location>
    <ligand>
        <name>L-glutamate</name>
        <dbReference type="ChEBI" id="CHEBI:29985"/>
    </ligand>
</feature>
<keyword evidence="5 11" id="KW-0378">Hydrolase</keyword>
<evidence type="ECO:0000256" key="7">
    <source>
        <dbReference type="ARBA" id="ARBA00023315"/>
    </source>
</evidence>
<dbReference type="EMBL" id="CP036262">
    <property type="protein sequence ID" value="QDS93171.1"/>
    <property type="molecule type" value="Genomic_DNA"/>
</dbReference>
<evidence type="ECO:0000256" key="5">
    <source>
        <dbReference type="ARBA" id="ARBA00022801"/>
    </source>
</evidence>
<comment type="catalytic activity">
    <reaction evidence="8 11">
        <text>an N-terminal (5-L-glutamyl)-[peptide] + an alpha-amino acid = 5-L-glutamyl amino acid + an N-terminal L-alpha-aminoacyl-[peptide]</text>
        <dbReference type="Rhea" id="RHEA:23904"/>
        <dbReference type="Rhea" id="RHEA-COMP:9780"/>
        <dbReference type="Rhea" id="RHEA-COMP:9795"/>
        <dbReference type="ChEBI" id="CHEBI:77644"/>
        <dbReference type="ChEBI" id="CHEBI:78597"/>
        <dbReference type="ChEBI" id="CHEBI:78599"/>
        <dbReference type="ChEBI" id="CHEBI:78608"/>
        <dbReference type="EC" id="2.3.2.2"/>
    </reaction>
</comment>
<dbReference type="InterPro" id="IPR051792">
    <property type="entry name" value="GGT_bact"/>
</dbReference>
<evidence type="ECO:0000256" key="6">
    <source>
        <dbReference type="ARBA" id="ARBA00023145"/>
    </source>
</evidence>
<dbReference type="InterPro" id="IPR029055">
    <property type="entry name" value="Ntn_hydrolases_N"/>
</dbReference>
<keyword evidence="7 11" id="KW-0012">Acyltransferase</keyword>
<keyword evidence="6 11" id="KW-0865">Zymogen</keyword>
<accession>A0A517ME60</accession>
<dbReference type="EC" id="3.4.19.13" evidence="11"/>
<dbReference type="AlphaFoldDB" id="A0A517ME60"/>
<comment type="pathway">
    <text evidence="11">Sulfur metabolism; glutathione metabolism.</text>
</comment>
<dbReference type="UniPathway" id="UPA00204"/>
<evidence type="ECO:0000256" key="10">
    <source>
        <dbReference type="PIRSR" id="PIRSR600101-2"/>
    </source>
</evidence>
<evidence type="ECO:0000313" key="13">
    <source>
        <dbReference type="Proteomes" id="UP000320672"/>
    </source>
</evidence>
<evidence type="ECO:0000256" key="11">
    <source>
        <dbReference type="RuleBase" id="RU368036"/>
    </source>
</evidence>
<dbReference type="KEGG" id="rml:FF011L_19280"/>
<feature type="binding site" evidence="10">
    <location>
        <position position="114"/>
    </location>
    <ligand>
        <name>L-glutamate</name>
        <dbReference type="ChEBI" id="CHEBI:29985"/>
    </ligand>
</feature>
<evidence type="ECO:0000256" key="1">
    <source>
        <dbReference type="ARBA" id="ARBA00001049"/>
    </source>
</evidence>
<evidence type="ECO:0000256" key="9">
    <source>
        <dbReference type="PIRSR" id="PIRSR600101-1"/>
    </source>
</evidence>
<feature type="binding site" evidence="10">
    <location>
        <begin position="469"/>
        <end position="470"/>
    </location>
    <ligand>
        <name>L-glutamate</name>
        <dbReference type="ChEBI" id="CHEBI:29985"/>
    </ligand>
</feature>
<comment type="catalytic activity">
    <reaction evidence="2 11">
        <text>glutathione + H2O = L-cysteinylglycine + L-glutamate</text>
        <dbReference type="Rhea" id="RHEA:28807"/>
        <dbReference type="ChEBI" id="CHEBI:15377"/>
        <dbReference type="ChEBI" id="CHEBI:29985"/>
        <dbReference type="ChEBI" id="CHEBI:57925"/>
        <dbReference type="ChEBI" id="CHEBI:61694"/>
        <dbReference type="EC" id="3.4.19.13"/>
    </reaction>
</comment>
<evidence type="ECO:0000256" key="2">
    <source>
        <dbReference type="ARBA" id="ARBA00001089"/>
    </source>
</evidence>
<dbReference type="NCBIfam" id="TIGR00066">
    <property type="entry name" value="g_glut_trans"/>
    <property type="match status" value="1"/>
</dbReference>
<dbReference type="PRINTS" id="PR01210">
    <property type="entry name" value="GGTRANSPTASE"/>
</dbReference>
<dbReference type="SUPFAM" id="SSF56235">
    <property type="entry name" value="N-terminal nucleophile aminohydrolases (Ntn hydrolases)"/>
    <property type="match status" value="1"/>
</dbReference>
<dbReference type="InterPro" id="IPR043138">
    <property type="entry name" value="GGT_lsub"/>
</dbReference>
<comment type="PTM">
    <text evidence="11">Cleaved by autocatalysis into a large and a small subunit.</text>
</comment>
<dbReference type="GO" id="GO:0103068">
    <property type="term" value="F:leukotriene C4 gamma-glutamyl transferase activity"/>
    <property type="evidence" value="ECO:0007669"/>
    <property type="project" value="UniProtKB-EC"/>
</dbReference>
<dbReference type="OrthoDB" id="9781342at2"/>
<feature type="binding site" evidence="10">
    <location>
        <position position="440"/>
    </location>
    <ligand>
        <name>L-glutamate</name>
        <dbReference type="ChEBI" id="CHEBI:29985"/>
    </ligand>
</feature>
<reference evidence="12 13" key="1">
    <citation type="submission" date="2019-02" db="EMBL/GenBank/DDBJ databases">
        <title>Deep-cultivation of Planctomycetes and their phenomic and genomic characterization uncovers novel biology.</title>
        <authorList>
            <person name="Wiegand S."/>
            <person name="Jogler M."/>
            <person name="Boedeker C."/>
            <person name="Pinto D."/>
            <person name="Vollmers J."/>
            <person name="Rivas-Marin E."/>
            <person name="Kohn T."/>
            <person name="Peeters S.H."/>
            <person name="Heuer A."/>
            <person name="Rast P."/>
            <person name="Oberbeckmann S."/>
            <person name="Bunk B."/>
            <person name="Jeske O."/>
            <person name="Meyerdierks A."/>
            <person name="Storesund J.E."/>
            <person name="Kallscheuer N."/>
            <person name="Luecker S."/>
            <person name="Lage O.M."/>
            <person name="Pohl T."/>
            <person name="Merkel B.J."/>
            <person name="Hornburger P."/>
            <person name="Mueller R.-W."/>
            <person name="Bruemmer F."/>
            <person name="Labrenz M."/>
            <person name="Spormann A.M."/>
            <person name="Op den Camp H."/>
            <person name="Overmann J."/>
            <person name="Amann R."/>
            <person name="Jetten M.S.M."/>
            <person name="Mascher T."/>
            <person name="Medema M.H."/>
            <person name="Devos D.P."/>
            <person name="Kaster A.-K."/>
            <person name="Ovreas L."/>
            <person name="Rohde M."/>
            <person name="Galperin M.Y."/>
            <person name="Jogler C."/>
        </authorList>
    </citation>
    <scope>NUCLEOTIDE SEQUENCE [LARGE SCALE GENOMIC DNA]</scope>
    <source>
        <strain evidence="12 13">FF011L</strain>
    </source>
</reference>
<gene>
    <name evidence="12" type="primary">ggt</name>
    <name evidence="12" type="ORF">FF011L_19280</name>
</gene>
<evidence type="ECO:0000256" key="3">
    <source>
        <dbReference type="ARBA" id="ARBA00009381"/>
    </source>
</evidence>
<dbReference type="InterPro" id="IPR043137">
    <property type="entry name" value="GGT_ssub_C"/>
</dbReference>
<dbReference type="GO" id="GO:0006750">
    <property type="term" value="P:glutathione biosynthetic process"/>
    <property type="evidence" value="ECO:0007669"/>
    <property type="project" value="UniProtKB-KW"/>
</dbReference>
<dbReference type="Gene3D" id="1.10.246.130">
    <property type="match status" value="1"/>
</dbReference>
<dbReference type="Proteomes" id="UP000320672">
    <property type="component" value="Chromosome"/>
</dbReference>
<dbReference type="PANTHER" id="PTHR43199">
    <property type="entry name" value="GLUTATHIONE HYDROLASE"/>
    <property type="match status" value="1"/>
</dbReference>
<dbReference type="PROSITE" id="PS51318">
    <property type="entry name" value="TAT"/>
    <property type="match status" value="1"/>
</dbReference>
<sequence>MSPPLNRRELLRFATAVGGAGSLASWSGGDLHGETLYPHTVDVARTRGGAVSCNSAIASSIGMTVIKEGGNAVDAAVATALAMAVTWPEAGNIGGGGFMMVSPVNEAPVCIDYRETAPAIVTPTSLAQQRDRRHPKMVGVPGTVRGLGLAHARFGKLTWDRLVQPAIQLANHGCVVDGWLARTLNGVLASIQKSGNERHQPLTNTFAHPAGRPWQIGDVLRQPVLGKTLERIAAEGSDEFYTGETSRHLAAYFSKVGGWITAADLKTYRAVERASIQTAYAGHEIYGPPPPSSGGITVQLVLRMLEHIGLTGGVDSPSGQADWNRDDVHRIAETMRRAFRERAAYLGDPDFVSIPDFLSTTAYAEELADSISLDRATDSRDIAGSLVLSDGPPESPQTTHFSVVDRDGMAVSNTYTLEASWGSWLLDPATGFVFNNEMGDFNWVPGYTNDRGQIGSKANQMAPGKRMLSSQTPTIVRRDGANVLVTGSPGGRTIINTVICILVQSLNYNRSLPDAIAASRFHHQWLPDALRLEIGSGESLAELKDSLADYGHKVTTTSVQGAAHSIAIEPATGVRVGVADWRRGGRVAI</sequence>
<proteinExistence type="inferred from homology"/>
<protein>
    <recommendedName>
        <fullName evidence="11">Glutathione hydrolase proenzyme</fullName>
        <ecNumber evidence="11">2.3.2.2</ecNumber>
        <ecNumber evidence="11">3.4.19.13</ecNumber>
    </recommendedName>
    <component>
        <recommendedName>
            <fullName evidence="11">Glutathione hydrolase large chain</fullName>
        </recommendedName>
    </component>
    <component>
        <recommendedName>
            <fullName evidence="11">Glutathione hydrolase small chain</fullName>
        </recommendedName>
    </component>
</protein>
<feature type="active site" description="Nucleophile" evidence="9">
    <location>
        <position position="398"/>
    </location>
</feature>
<keyword evidence="11" id="KW-0317">Glutathione biosynthesis</keyword>
<dbReference type="Gene3D" id="3.60.20.40">
    <property type="match status" value="1"/>
</dbReference>
<dbReference type="RefSeq" id="WP_145351345.1">
    <property type="nucleotide sequence ID" value="NZ_CP036262.1"/>
</dbReference>
<dbReference type="InterPro" id="IPR000101">
    <property type="entry name" value="GGT_peptidase"/>
</dbReference>
<evidence type="ECO:0000256" key="8">
    <source>
        <dbReference type="ARBA" id="ARBA00047417"/>
    </source>
</evidence>
<organism evidence="12 13">
    <name type="scientific">Roseimaritima multifibrata</name>
    <dbReference type="NCBI Taxonomy" id="1930274"/>
    <lineage>
        <taxon>Bacteria</taxon>
        <taxon>Pseudomonadati</taxon>
        <taxon>Planctomycetota</taxon>
        <taxon>Planctomycetia</taxon>
        <taxon>Pirellulales</taxon>
        <taxon>Pirellulaceae</taxon>
        <taxon>Roseimaritima</taxon>
    </lineage>
</organism>
<evidence type="ECO:0000313" key="12">
    <source>
        <dbReference type="EMBL" id="QDS93171.1"/>
    </source>
</evidence>
<dbReference type="InterPro" id="IPR006311">
    <property type="entry name" value="TAT_signal"/>
</dbReference>
<dbReference type="GO" id="GO:0006751">
    <property type="term" value="P:glutathione catabolic process"/>
    <property type="evidence" value="ECO:0007669"/>
    <property type="project" value="UniProtKB-UniRule"/>
</dbReference>
<keyword evidence="4 11" id="KW-0808">Transferase</keyword>
<dbReference type="GO" id="GO:0036374">
    <property type="term" value="F:glutathione hydrolase activity"/>
    <property type="evidence" value="ECO:0007669"/>
    <property type="project" value="UniProtKB-UniRule"/>
</dbReference>
<comment type="catalytic activity">
    <reaction evidence="1 11">
        <text>an S-substituted glutathione + H2O = an S-substituted L-cysteinylglycine + L-glutamate</text>
        <dbReference type="Rhea" id="RHEA:59468"/>
        <dbReference type="ChEBI" id="CHEBI:15377"/>
        <dbReference type="ChEBI" id="CHEBI:29985"/>
        <dbReference type="ChEBI" id="CHEBI:90779"/>
        <dbReference type="ChEBI" id="CHEBI:143103"/>
        <dbReference type="EC" id="3.4.19.13"/>
    </reaction>
</comment>
<dbReference type="Pfam" id="PF01019">
    <property type="entry name" value="G_glu_transpept"/>
    <property type="match status" value="1"/>
</dbReference>
<dbReference type="EC" id="2.3.2.2" evidence="11"/>
<comment type="subunit">
    <text evidence="11">This enzyme consists of two polypeptide chains, which are synthesized in precursor form from a single polypeptide.</text>
</comment>
<dbReference type="PANTHER" id="PTHR43199:SF1">
    <property type="entry name" value="GLUTATHIONE HYDROLASE PROENZYME"/>
    <property type="match status" value="1"/>
</dbReference>
<comment type="similarity">
    <text evidence="3 11">Belongs to the gamma-glutamyltransferase family.</text>
</comment>
<name>A0A517ME60_9BACT</name>
<keyword evidence="13" id="KW-1185">Reference proteome</keyword>
<evidence type="ECO:0000256" key="4">
    <source>
        <dbReference type="ARBA" id="ARBA00022679"/>
    </source>
</evidence>